<dbReference type="AlphaFoldDB" id="A0A646KNK4"/>
<gene>
    <name evidence="2" type="ORF">FF041_26730</name>
</gene>
<evidence type="ECO:0000313" key="3">
    <source>
        <dbReference type="Proteomes" id="UP000419138"/>
    </source>
</evidence>
<protein>
    <submittedName>
        <fullName evidence="2">M15 family metallopeptidase</fullName>
    </submittedName>
</protein>
<dbReference type="OrthoDB" id="3631190at2"/>
<feature type="chain" id="PRO_5024861834" evidence="1">
    <location>
        <begin position="35"/>
        <end position="222"/>
    </location>
</feature>
<dbReference type="EMBL" id="VCLA01000172">
    <property type="protein sequence ID" value="MQT03637.1"/>
    <property type="molecule type" value="Genomic_DNA"/>
</dbReference>
<keyword evidence="1" id="KW-0732">Signal</keyword>
<comment type="caution">
    <text evidence="2">The sequence shown here is derived from an EMBL/GenBank/DDBJ whole genome shotgun (WGS) entry which is preliminary data.</text>
</comment>
<dbReference type="Proteomes" id="UP000419138">
    <property type="component" value="Unassembled WGS sequence"/>
</dbReference>
<evidence type="ECO:0000313" key="2">
    <source>
        <dbReference type="EMBL" id="MQT03637.1"/>
    </source>
</evidence>
<accession>A0A646KNK4</accession>
<name>A0A646KNK4_STRJU</name>
<keyword evidence="3" id="KW-1185">Reference proteome</keyword>
<proteinExistence type="predicted"/>
<dbReference type="RefSeq" id="WP_153525204.1">
    <property type="nucleotide sequence ID" value="NZ_JBEPDZ010000023.1"/>
</dbReference>
<sequence length="222" mass="23711">MVREFSRRRFVGATGAAAGVAVLGSLGAAGPAAAAAPAASGVWRGNRSANGWPVLEEAEEFAIEGSGRTVRLAGGDTAVILLHVARRFHYEIDQLRRGDVHGHTRSRRTRARYESNYLSGTAIAIRPEGYPVGVKGGLYPRELVIVRDILVELDGAVVWGGDLSTPKESHFEIALKPGHPKLKGVARKIQGWNDSPGEGAGAVDAFEPKRRAQAKKFALRTA</sequence>
<reference evidence="2 3" key="1">
    <citation type="submission" date="2019-05" db="EMBL/GenBank/DDBJ databases">
        <title>Comparative genomics and metabolomics analyses of clavulanic acid producing Streptomyces species provides insight into specialized metabolism and evolution of beta-lactam biosynthetic gene clusters.</title>
        <authorList>
            <person name="Moore M.A."/>
            <person name="Cruz-Morales P."/>
            <person name="Barona Gomez F."/>
            <person name="Kapil T."/>
        </authorList>
    </citation>
    <scope>NUCLEOTIDE SEQUENCE [LARGE SCALE GENOMIC DNA]</scope>
    <source>
        <strain evidence="2 3">NRRL 5741</strain>
    </source>
</reference>
<dbReference type="PROSITE" id="PS51318">
    <property type="entry name" value="TAT"/>
    <property type="match status" value="1"/>
</dbReference>
<organism evidence="2 3">
    <name type="scientific">Streptomyces jumonjinensis</name>
    <dbReference type="NCBI Taxonomy" id="1945"/>
    <lineage>
        <taxon>Bacteria</taxon>
        <taxon>Bacillati</taxon>
        <taxon>Actinomycetota</taxon>
        <taxon>Actinomycetes</taxon>
        <taxon>Kitasatosporales</taxon>
        <taxon>Streptomycetaceae</taxon>
        <taxon>Streptomyces</taxon>
    </lineage>
</organism>
<evidence type="ECO:0000256" key="1">
    <source>
        <dbReference type="SAM" id="SignalP"/>
    </source>
</evidence>
<dbReference type="InterPro" id="IPR006311">
    <property type="entry name" value="TAT_signal"/>
</dbReference>
<feature type="signal peptide" evidence="1">
    <location>
        <begin position="1"/>
        <end position="34"/>
    </location>
</feature>